<dbReference type="Proteomes" id="UP000184191">
    <property type="component" value="Unassembled WGS sequence"/>
</dbReference>
<gene>
    <name evidence="1" type="ORF">SAMN05444414_106164</name>
</gene>
<dbReference type="STRING" id="1054996.SAMN05444414_106164"/>
<reference evidence="2" key="1">
    <citation type="submission" date="2016-11" db="EMBL/GenBank/DDBJ databases">
        <authorList>
            <person name="Varghese N."/>
            <person name="Submissions S."/>
        </authorList>
    </citation>
    <scope>NUCLEOTIDE SEQUENCE [LARGE SCALE GENOMIC DNA]</scope>
    <source>
        <strain evidence="2">DSM 29327</strain>
    </source>
</reference>
<keyword evidence="2" id="KW-1185">Reference proteome</keyword>
<organism evidence="1 2">
    <name type="scientific">Roseovarius marisflavi</name>
    <dbReference type="NCBI Taxonomy" id="1054996"/>
    <lineage>
        <taxon>Bacteria</taxon>
        <taxon>Pseudomonadati</taxon>
        <taxon>Pseudomonadota</taxon>
        <taxon>Alphaproteobacteria</taxon>
        <taxon>Rhodobacterales</taxon>
        <taxon>Roseobacteraceae</taxon>
        <taxon>Roseovarius</taxon>
    </lineage>
</organism>
<dbReference type="AlphaFoldDB" id="A0A1M6YFU3"/>
<sequence length="252" mass="27964">MKQGREVGSRLNRMVNVISLPDALFCARPLVDQLFADRLLTSIYYGRPGAKGRTQKAADREEIAMLVGKLHAKAVELSAEVDGLVPVSKAAEKAKVPGITVVHMILGGFLKRVFRLAGQDGVGALRVDPAEVKQHRISCTEGLSPMEAFASLKISRNIGWCLVDRCPDEVGLAVNWIIGPDEDHRIPWFDPAVVADFKARLTHPVRIAERHGIQIGEVVGRLKRRRVRPELSESEVGENFYRIRDLKADLFT</sequence>
<dbReference type="EMBL" id="FRBN01000006">
    <property type="protein sequence ID" value="SHL17156.1"/>
    <property type="molecule type" value="Genomic_DNA"/>
</dbReference>
<protein>
    <submittedName>
        <fullName evidence="1">Uncharacterized protein</fullName>
    </submittedName>
</protein>
<proteinExistence type="predicted"/>
<evidence type="ECO:0000313" key="2">
    <source>
        <dbReference type="Proteomes" id="UP000184191"/>
    </source>
</evidence>
<evidence type="ECO:0000313" key="1">
    <source>
        <dbReference type="EMBL" id="SHL17156.1"/>
    </source>
</evidence>
<accession>A0A1M6YFU3</accession>
<name>A0A1M6YFU3_9RHOB</name>